<evidence type="ECO:0000313" key="2">
    <source>
        <dbReference type="EMBL" id="GFU18520.1"/>
    </source>
</evidence>
<protein>
    <submittedName>
        <fullName evidence="2">Uncharacterized protein</fullName>
    </submittedName>
</protein>
<sequence length="79" mass="9080">MEERENHREKKESEHKVTTLKNGGGEGELRKNSDFLTAGLFDRFELGEVALIRRITETDLALSAGRFSKCVRIKQFIEL</sequence>
<keyword evidence="3" id="KW-1185">Reference proteome</keyword>
<evidence type="ECO:0000256" key="1">
    <source>
        <dbReference type="SAM" id="MobiDB-lite"/>
    </source>
</evidence>
<gene>
    <name evidence="2" type="ORF">NPIL_568201</name>
</gene>
<feature type="non-terminal residue" evidence="2">
    <location>
        <position position="79"/>
    </location>
</feature>
<accession>A0A8X6QC41</accession>
<name>A0A8X6QC41_NEPPI</name>
<evidence type="ECO:0000313" key="3">
    <source>
        <dbReference type="Proteomes" id="UP000887013"/>
    </source>
</evidence>
<reference evidence="2" key="1">
    <citation type="submission" date="2020-08" db="EMBL/GenBank/DDBJ databases">
        <title>Multicomponent nature underlies the extraordinary mechanical properties of spider dragline silk.</title>
        <authorList>
            <person name="Kono N."/>
            <person name="Nakamura H."/>
            <person name="Mori M."/>
            <person name="Yoshida Y."/>
            <person name="Ohtoshi R."/>
            <person name="Malay A.D."/>
            <person name="Moran D.A.P."/>
            <person name="Tomita M."/>
            <person name="Numata K."/>
            <person name="Arakawa K."/>
        </authorList>
    </citation>
    <scope>NUCLEOTIDE SEQUENCE</scope>
</reference>
<dbReference type="EMBL" id="BMAW01030890">
    <property type="protein sequence ID" value="GFU18520.1"/>
    <property type="molecule type" value="Genomic_DNA"/>
</dbReference>
<dbReference type="AlphaFoldDB" id="A0A8X6QC41"/>
<feature type="region of interest" description="Disordered" evidence="1">
    <location>
        <begin position="1"/>
        <end position="27"/>
    </location>
</feature>
<proteinExistence type="predicted"/>
<dbReference type="Proteomes" id="UP000887013">
    <property type="component" value="Unassembled WGS sequence"/>
</dbReference>
<feature type="compositionally biased region" description="Basic and acidic residues" evidence="1">
    <location>
        <begin position="1"/>
        <end position="17"/>
    </location>
</feature>
<organism evidence="2 3">
    <name type="scientific">Nephila pilipes</name>
    <name type="common">Giant wood spider</name>
    <name type="synonym">Nephila maculata</name>
    <dbReference type="NCBI Taxonomy" id="299642"/>
    <lineage>
        <taxon>Eukaryota</taxon>
        <taxon>Metazoa</taxon>
        <taxon>Ecdysozoa</taxon>
        <taxon>Arthropoda</taxon>
        <taxon>Chelicerata</taxon>
        <taxon>Arachnida</taxon>
        <taxon>Araneae</taxon>
        <taxon>Araneomorphae</taxon>
        <taxon>Entelegynae</taxon>
        <taxon>Araneoidea</taxon>
        <taxon>Nephilidae</taxon>
        <taxon>Nephila</taxon>
    </lineage>
</organism>
<comment type="caution">
    <text evidence="2">The sequence shown here is derived from an EMBL/GenBank/DDBJ whole genome shotgun (WGS) entry which is preliminary data.</text>
</comment>